<dbReference type="STRING" id="195064.SAMN05421721_1087"/>
<name>A0A1I4RIB8_ECTMO</name>
<keyword evidence="2" id="KW-1185">Reference proteome</keyword>
<gene>
    <name evidence="1" type="ORF">SAMN05421721_1087</name>
</gene>
<protein>
    <submittedName>
        <fullName evidence="1">Uncharacterized protein</fullName>
    </submittedName>
</protein>
<dbReference type="Proteomes" id="UP000199556">
    <property type="component" value="Unassembled WGS sequence"/>
</dbReference>
<sequence>MLKQAGLGKKEFMRCLEDKHFAKRLAQKHAAQVMHAGSNQ</sequence>
<dbReference type="EMBL" id="FOUO01000008">
    <property type="protein sequence ID" value="SFM52008.1"/>
    <property type="molecule type" value="Genomic_DNA"/>
</dbReference>
<proteinExistence type="predicted"/>
<dbReference type="AlphaFoldDB" id="A0A1I4RIB8"/>
<organism evidence="1 2">
    <name type="scientific">Ectothiorhodospira mobilis</name>
    <dbReference type="NCBI Taxonomy" id="195064"/>
    <lineage>
        <taxon>Bacteria</taxon>
        <taxon>Pseudomonadati</taxon>
        <taxon>Pseudomonadota</taxon>
        <taxon>Gammaproteobacteria</taxon>
        <taxon>Chromatiales</taxon>
        <taxon>Ectothiorhodospiraceae</taxon>
        <taxon>Ectothiorhodospira</taxon>
    </lineage>
</organism>
<evidence type="ECO:0000313" key="1">
    <source>
        <dbReference type="EMBL" id="SFM52008.1"/>
    </source>
</evidence>
<evidence type="ECO:0000313" key="2">
    <source>
        <dbReference type="Proteomes" id="UP000199556"/>
    </source>
</evidence>
<accession>A0A1I4RIB8</accession>
<reference evidence="1 2" key="1">
    <citation type="submission" date="2016-10" db="EMBL/GenBank/DDBJ databases">
        <authorList>
            <person name="de Groot N.N."/>
        </authorList>
    </citation>
    <scope>NUCLEOTIDE SEQUENCE [LARGE SCALE GENOMIC DNA]</scope>
    <source>
        <strain evidence="1 2">DSM 4180</strain>
    </source>
</reference>